<keyword evidence="1" id="KW-0812">Transmembrane</keyword>
<keyword evidence="1" id="KW-1133">Transmembrane helix</keyword>
<dbReference type="AlphaFoldDB" id="A0AAV4P4K5"/>
<accession>A0AAV4P4K5</accession>
<evidence type="ECO:0000313" key="3">
    <source>
        <dbReference type="Proteomes" id="UP001054945"/>
    </source>
</evidence>
<proteinExistence type="predicted"/>
<reference evidence="2 3" key="1">
    <citation type="submission" date="2021-06" db="EMBL/GenBank/DDBJ databases">
        <title>Caerostris extrusa draft genome.</title>
        <authorList>
            <person name="Kono N."/>
            <person name="Arakawa K."/>
        </authorList>
    </citation>
    <scope>NUCLEOTIDE SEQUENCE [LARGE SCALE GENOMIC DNA]</scope>
</reference>
<organism evidence="2 3">
    <name type="scientific">Caerostris extrusa</name>
    <name type="common">Bark spider</name>
    <name type="synonym">Caerostris bankana</name>
    <dbReference type="NCBI Taxonomy" id="172846"/>
    <lineage>
        <taxon>Eukaryota</taxon>
        <taxon>Metazoa</taxon>
        <taxon>Ecdysozoa</taxon>
        <taxon>Arthropoda</taxon>
        <taxon>Chelicerata</taxon>
        <taxon>Arachnida</taxon>
        <taxon>Araneae</taxon>
        <taxon>Araneomorphae</taxon>
        <taxon>Entelegynae</taxon>
        <taxon>Araneoidea</taxon>
        <taxon>Araneidae</taxon>
        <taxon>Caerostris</taxon>
    </lineage>
</organism>
<keyword evidence="1" id="KW-0472">Membrane</keyword>
<dbReference type="EMBL" id="BPLR01021634">
    <property type="protein sequence ID" value="GIX91933.1"/>
    <property type="molecule type" value="Genomic_DNA"/>
</dbReference>
<evidence type="ECO:0000256" key="1">
    <source>
        <dbReference type="SAM" id="Phobius"/>
    </source>
</evidence>
<gene>
    <name evidence="2" type="ORF">CEXT_382181</name>
</gene>
<keyword evidence="3" id="KW-1185">Reference proteome</keyword>
<sequence length="113" mass="12865">MQAPLTSHSDVILKSGRNQLTRNLNPVTHYACPYRDAIHTSGCATMSDLIICSYRIFMIAALLSLASERSVVLQYIIFMLGNHFSHFRTQLIKFVMILVILAMLNRMDQHIIV</sequence>
<feature type="transmembrane region" description="Helical" evidence="1">
    <location>
        <begin position="87"/>
        <end position="104"/>
    </location>
</feature>
<dbReference type="Proteomes" id="UP001054945">
    <property type="component" value="Unassembled WGS sequence"/>
</dbReference>
<name>A0AAV4P4K5_CAEEX</name>
<protein>
    <submittedName>
        <fullName evidence="2">Uncharacterized protein</fullName>
    </submittedName>
</protein>
<evidence type="ECO:0000313" key="2">
    <source>
        <dbReference type="EMBL" id="GIX91933.1"/>
    </source>
</evidence>
<comment type="caution">
    <text evidence="2">The sequence shown here is derived from an EMBL/GenBank/DDBJ whole genome shotgun (WGS) entry which is preliminary data.</text>
</comment>
<feature type="transmembrane region" description="Helical" evidence="1">
    <location>
        <begin position="56"/>
        <end position="81"/>
    </location>
</feature>